<proteinExistence type="predicted"/>
<accession>A0A4S2H3S1</accession>
<dbReference type="Gene3D" id="3.60.110.10">
    <property type="entry name" value="Carbon-nitrogen hydrolase"/>
    <property type="match status" value="1"/>
</dbReference>
<reference evidence="3 4" key="1">
    <citation type="journal article" date="2017" name="Int. J. Syst. Evol. Microbiol.">
        <title>Marinicauda algicola sp. nov., isolated from a marine red alga Rhodosorus marinus.</title>
        <authorList>
            <person name="Jeong S.E."/>
            <person name="Jeon S.H."/>
            <person name="Chun B.H."/>
            <person name="Kim D.W."/>
            <person name="Jeon C.O."/>
        </authorList>
    </citation>
    <scope>NUCLEOTIDE SEQUENCE [LARGE SCALE GENOMIC DNA]</scope>
    <source>
        <strain evidence="3 4">JCM 31718</strain>
    </source>
</reference>
<dbReference type="InterPro" id="IPR036526">
    <property type="entry name" value="C-N_Hydrolase_sf"/>
</dbReference>
<keyword evidence="1" id="KW-0378">Hydrolase</keyword>
<evidence type="ECO:0000313" key="4">
    <source>
        <dbReference type="Proteomes" id="UP000308054"/>
    </source>
</evidence>
<feature type="domain" description="CN hydrolase" evidence="2">
    <location>
        <begin position="12"/>
        <end position="276"/>
    </location>
</feature>
<dbReference type="AlphaFoldDB" id="A0A4S2H3S1"/>
<dbReference type="OrthoDB" id="9803803at2"/>
<sequence>MSEPRPCHALALQTLCEAINGLSPGDARTRMNSAIHRIGREIAGSKGFVGPDLELVVLPEYVLTGFPMGESADEWRAMAAIDPDGPEYEALGKIAQAQKIFLAGNAYETDPHFPQLYFQACFLIAPNGDTILRYRRLISMFAPSPYDVLERYLEAYGEDALFPVADTGIGHIAAIASEEILYPEIARAHAFRGAEIFVHPTSEVASPLPTAKNIAKQARAIENLAYVVSANTAGMTGTPIPQNSADRGSKIVDPRGVILAEAAGGPSMCANGEIDAGLVRRMRRRVGMGNLLARQPAELYARVYAAARVHPPETLMQEGQVASPAKSFYRDRQAKVIETLAQKGLI</sequence>
<dbReference type="EMBL" id="SRXW01000001">
    <property type="protein sequence ID" value="TGY90173.1"/>
    <property type="molecule type" value="Genomic_DNA"/>
</dbReference>
<dbReference type="InterPro" id="IPR050345">
    <property type="entry name" value="Aliph_Amidase/BUP"/>
</dbReference>
<dbReference type="PANTHER" id="PTHR43674">
    <property type="entry name" value="NITRILASE C965.09-RELATED"/>
    <property type="match status" value="1"/>
</dbReference>
<evidence type="ECO:0000256" key="1">
    <source>
        <dbReference type="ARBA" id="ARBA00022801"/>
    </source>
</evidence>
<gene>
    <name evidence="3" type="ORF">E5163_03345</name>
</gene>
<protein>
    <submittedName>
        <fullName evidence="3">Nitrilase</fullName>
    </submittedName>
</protein>
<comment type="caution">
    <text evidence="3">The sequence shown here is derived from an EMBL/GenBank/DDBJ whole genome shotgun (WGS) entry which is preliminary data.</text>
</comment>
<dbReference type="GO" id="GO:0016811">
    <property type="term" value="F:hydrolase activity, acting on carbon-nitrogen (but not peptide) bonds, in linear amides"/>
    <property type="evidence" value="ECO:0007669"/>
    <property type="project" value="UniProtKB-ARBA"/>
</dbReference>
<dbReference type="RefSeq" id="WP_135994671.1">
    <property type="nucleotide sequence ID" value="NZ_CP071057.1"/>
</dbReference>
<dbReference type="Proteomes" id="UP000308054">
    <property type="component" value="Unassembled WGS sequence"/>
</dbReference>
<dbReference type="PROSITE" id="PS50263">
    <property type="entry name" value="CN_HYDROLASE"/>
    <property type="match status" value="1"/>
</dbReference>
<dbReference type="PANTHER" id="PTHR43674:SF2">
    <property type="entry name" value="BETA-UREIDOPROPIONASE"/>
    <property type="match status" value="1"/>
</dbReference>
<evidence type="ECO:0000259" key="2">
    <source>
        <dbReference type="PROSITE" id="PS50263"/>
    </source>
</evidence>
<name>A0A4S2H3S1_9PROT</name>
<dbReference type="SUPFAM" id="SSF56317">
    <property type="entry name" value="Carbon-nitrogen hydrolase"/>
    <property type="match status" value="1"/>
</dbReference>
<evidence type="ECO:0000313" key="3">
    <source>
        <dbReference type="EMBL" id="TGY90173.1"/>
    </source>
</evidence>
<dbReference type="Pfam" id="PF00795">
    <property type="entry name" value="CN_hydrolase"/>
    <property type="match status" value="1"/>
</dbReference>
<dbReference type="InterPro" id="IPR003010">
    <property type="entry name" value="C-N_Hydrolase"/>
</dbReference>
<keyword evidence="4" id="KW-1185">Reference proteome</keyword>
<organism evidence="3 4">
    <name type="scientific">Marinicauda algicola</name>
    <dbReference type="NCBI Taxonomy" id="2029849"/>
    <lineage>
        <taxon>Bacteria</taxon>
        <taxon>Pseudomonadati</taxon>
        <taxon>Pseudomonadota</taxon>
        <taxon>Alphaproteobacteria</taxon>
        <taxon>Maricaulales</taxon>
        <taxon>Maricaulaceae</taxon>
        <taxon>Marinicauda</taxon>
    </lineage>
</organism>